<organism evidence="2 3">
    <name type="scientific">Tectimicrobiota bacterium</name>
    <dbReference type="NCBI Taxonomy" id="2528274"/>
    <lineage>
        <taxon>Bacteria</taxon>
        <taxon>Pseudomonadati</taxon>
        <taxon>Nitrospinota/Tectimicrobiota group</taxon>
        <taxon>Candidatus Tectimicrobiota</taxon>
    </lineage>
</organism>
<gene>
    <name evidence="2" type="ORF">FJZ47_16575</name>
</gene>
<dbReference type="AlphaFoldDB" id="A0A937W5C0"/>
<dbReference type="Proteomes" id="UP000712673">
    <property type="component" value="Unassembled WGS sequence"/>
</dbReference>
<evidence type="ECO:0000313" key="2">
    <source>
        <dbReference type="EMBL" id="MBM3225401.1"/>
    </source>
</evidence>
<evidence type="ECO:0000259" key="1">
    <source>
        <dbReference type="Pfam" id="PF09350"/>
    </source>
</evidence>
<evidence type="ECO:0000313" key="3">
    <source>
        <dbReference type="Proteomes" id="UP000712673"/>
    </source>
</evidence>
<dbReference type="Pfam" id="PF09350">
    <property type="entry name" value="DJC28_CD"/>
    <property type="match status" value="1"/>
</dbReference>
<name>A0A937W5C0_UNCTE</name>
<dbReference type="InterPro" id="IPR052573">
    <property type="entry name" value="DnaJ_C_subfamily_28"/>
</dbReference>
<dbReference type="InterPro" id="IPR018961">
    <property type="entry name" value="DnaJ_homolog_subfam-C_membr-28"/>
</dbReference>
<proteinExistence type="predicted"/>
<dbReference type="PANTHER" id="PTHR39158:SF1">
    <property type="entry name" value="DNAJ HOMOLOG SUBFAMILY C MEMBER 28"/>
    <property type="match status" value="1"/>
</dbReference>
<feature type="domain" description="DnaJ homologue subfamily C member 28 conserved" evidence="1">
    <location>
        <begin position="7"/>
        <end position="73"/>
    </location>
</feature>
<comment type="caution">
    <text evidence="2">The sequence shown here is derived from an EMBL/GenBank/DDBJ whole genome shotgun (WGS) entry which is preliminary data.</text>
</comment>
<protein>
    <submittedName>
        <fullName evidence="2">DUF1992 domain-containing protein</fullName>
    </submittedName>
</protein>
<dbReference type="EMBL" id="VGLS01000563">
    <property type="protein sequence ID" value="MBM3225401.1"/>
    <property type="molecule type" value="Genomic_DNA"/>
</dbReference>
<reference evidence="2" key="1">
    <citation type="submission" date="2019-03" db="EMBL/GenBank/DDBJ databases">
        <title>Lake Tanganyika Metagenome-Assembled Genomes (MAGs).</title>
        <authorList>
            <person name="Tran P."/>
        </authorList>
    </citation>
    <scope>NUCLEOTIDE SEQUENCE</scope>
    <source>
        <strain evidence="2">K_DeepCast_65m_m2_066</strain>
    </source>
</reference>
<accession>A0A937W5C0</accession>
<sequence>MDILAKIAEQRIREAMERGEFDNLPLQGKPVKLDDLVGVPEHLRMGYTILKNAGVLPEEMQLKKDIVSLQSLLAACYDETEKQALTQKMNEKILRYNMMMEKQSHRPASQKYHAKVLKKLGA</sequence>
<dbReference type="PANTHER" id="PTHR39158">
    <property type="entry name" value="OS08G0560600 PROTEIN"/>
    <property type="match status" value="1"/>
</dbReference>